<organism evidence="1 2">
    <name type="scientific">Paramecium sonneborni</name>
    <dbReference type="NCBI Taxonomy" id="65129"/>
    <lineage>
        <taxon>Eukaryota</taxon>
        <taxon>Sar</taxon>
        <taxon>Alveolata</taxon>
        <taxon>Ciliophora</taxon>
        <taxon>Intramacronucleata</taxon>
        <taxon>Oligohymenophorea</taxon>
        <taxon>Peniculida</taxon>
        <taxon>Parameciidae</taxon>
        <taxon>Paramecium</taxon>
    </lineage>
</organism>
<dbReference type="OrthoDB" id="326273at2759"/>
<protein>
    <submittedName>
        <fullName evidence="1">Uncharacterized protein</fullName>
    </submittedName>
</protein>
<evidence type="ECO:0000313" key="1">
    <source>
        <dbReference type="EMBL" id="CAD8128967.1"/>
    </source>
</evidence>
<name>A0A8S1RNH5_9CILI</name>
<accession>A0A8S1RNH5</accession>
<comment type="caution">
    <text evidence="1">The sequence shown here is derived from an EMBL/GenBank/DDBJ whole genome shotgun (WGS) entry which is preliminary data.</text>
</comment>
<dbReference type="AlphaFoldDB" id="A0A8S1RNH5"/>
<proteinExistence type="predicted"/>
<reference evidence="1" key="1">
    <citation type="submission" date="2021-01" db="EMBL/GenBank/DDBJ databases">
        <authorList>
            <consortium name="Genoscope - CEA"/>
            <person name="William W."/>
        </authorList>
    </citation>
    <scope>NUCLEOTIDE SEQUENCE</scope>
</reference>
<dbReference type="EMBL" id="CAJJDN010000201">
    <property type="protein sequence ID" value="CAD8128967.1"/>
    <property type="molecule type" value="Genomic_DNA"/>
</dbReference>
<evidence type="ECO:0000313" key="2">
    <source>
        <dbReference type="Proteomes" id="UP000692954"/>
    </source>
</evidence>
<keyword evidence="2" id="KW-1185">Reference proteome</keyword>
<gene>
    <name evidence="1" type="ORF">PSON_ATCC_30995.1.T2010030</name>
</gene>
<dbReference type="Proteomes" id="UP000692954">
    <property type="component" value="Unassembled WGS sequence"/>
</dbReference>
<sequence length="65" mass="7948">MYCKENEKELKQMQILLIRIFQYLVVVDYMIKKEIRQRLENGLNQMKRLMVKNKSPIMVNTIQMV</sequence>